<reference evidence="2" key="2">
    <citation type="submission" date="2023-05" db="EMBL/GenBank/DDBJ databases">
        <authorList>
            <person name="Fouks B."/>
        </authorList>
    </citation>
    <scope>NUCLEOTIDE SEQUENCE</scope>
    <source>
        <strain evidence="2">Stay&amp;Tobe</strain>
        <tissue evidence="2">Testes</tissue>
    </source>
</reference>
<dbReference type="EMBL" id="JASPKZ010008344">
    <property type="protein sequence ID" value="KAJ9580374.1"/>
    <property type="molecule type" value="Genomic_DNA"/>
</dbReference>
<feature type="compositionally biased region" description="Acidic residues" evidence="1">
    <location>
        <begin position="152"/>
        <end position="162"/>
    </location>
</feature>
<reference evidence="2" key="1">
    <citation type="journal article" date="2023" name="IScience">
        <title>Live-bearing cockroach genome reveals convergent evolutionary mechanisms linked to viviparity in insects and beyond.</title>
        <authorList>
            <person name="Fouks B."/>
            <person name="Harrison M.C."/>
            <person name="Mikhailova A.A."/>
            <person name="Marchal E."/>
            <person name="English S."/>
            <person name="Carruthers M."/>
            <person name="Jennings E.C."/>
            <person name="Chiamaka E.L."/>
            <person name="Frigard R.A."/>
            <person name="Pippel M."/>
            <person name="Attardo G.M."/>
            <person name="Benoit J.B."/>
            <person name="Bornberg-Bauer E."/>
            <person name="Tobe S.S."/>
        </authorList>
    </citation>
    <scope>NUCLEOTIDE SEQUENCE</scope>
    <source>
        <strain evidence="2">Stay&amp;Tobe</strain>
    </source>
</reference>
<dbReference type="AlphaFoldDB" id="A0AAD7ZGT1"/>
<feature type="region of interest" description="Disordered" evidence="1">
    <location>
        <begin position="122"/>
        <end position="162"/>
    </location>
</feature>
<feature type="non-terminal residue" evidence="2">
    <location>
        <position position="1"/>
    </location>
</feature>
<accession>A0AAD7ZGT1</accession>
<comment type="caution">
    <text evidence="2">The sequence shown here is derived from an EMBL/GenBank/DDBJ whole genome shotgun (WGS) entry which is preliminary data.</text>
</comment>
<evidence type="ECO:0000313" key="3">
    <source>
        <dbReference type="Proteomes" id="UP001233999"/>
    </source>
</evidence>
<name>A0AAD7ZGT1_DIPPU</name>
<proteinExistence type="predicted"/>
<sequence>INKILPWKQVYSRADFSERASSGRRVGQGKTEPVLQNDAADSKPSRTAPSPRQIHPVCEEKAQLLAYENNKTAPAAILAPSPAVPVEPPSYPAPPPLPTYPLTPNICVEGGRIEFIKTPTDVSADKIFPPPMPTPTPPPLQTQTVTRAQQTMDEEEKSDVAK</sequence>
<feature type="region of interest" description="Disordered" evidence="1">
    <location>
        <begin position="16"/>
        <end position="54"/>
    </location>
</feature>
<dbReference type="Proteomes" id="UP001233999">
    <property type="component" value="Unassembled WGS sequence"/>
</dbReference>
<protein>
    <submittedName>
        <fullName evidence="2">Uncharacterized protein</fullName>
    </submittedName>
</protein>
<evidence type="ECO:0000313" key="2">
    <source>
        <dbReference type="EMBL" id="KAJ9580374.1"/>
    </source>
</evidence>
<gene>
    <name evidence="2" type="ORF">L9F63_003967</name>
</gene>
<keyword evidence="3" id="KW-1185">Reference proteome</keyword>
<evidence type="ECO:0000256" key="1">
    <source>
        <dbReference type="SAM" id="MobiDB-lite"/>
    </source>
</evidence>
<feature type="compositionally biased region" description="Pro residues" evidence="1">
    <location>
        <begin position="128"/>
        <end position="140"/>
    </location>
</feature>
<organism evidence="2 3">
    <name type="scientific">Diploptera punctata</name>
    <name type="common">Pacific beetle cockroach</name>
    <dbReference type="NCBI Taxonomy" id="6984"/>
    <lineage>
        <taxon>Eukaryota</taxon>
        <taxon>Metazoa</taxon>
        <taxon>Ecdysozoa</taxon>
        <taxon>Arthropoda</taxon>
        <taxon>Hexapoda</taxon>
        <taxon>Insecta</taxon>
        <taxon>Pterygota</taxon>
        <taxon>Neoptera</taxon>
        <taxon>Polyneoptera</taxon>
        <taxon>Dictyoptera</taxon>
        <taxon>Blattodea</taxon>
        <taxon>Blaberoidea</taxon>
        <taxon>Blaberidae</taxon>
        <taxon>Diplopterinae</taxon>
        <taxon>Diploptera</taxon>
    </lineage>
</organism>
<feature type="non-terminal residue" evidence="2">
    <location>
        <position position="162"/>
    </location>
</feature>